<dbReference type="Pfam" id="PF03602">
    <property type="entry name" value="Cons_hypoth95"/>
    <property type="match status" value="1"/>
</dbReference>
<organism evidence="11 12">
    <name type="scientific">Natronospirillum operosum</name>
    <dbReference type="NCBI Taxonomy" id="2759953"/>
    <lineage>
        <taxon>Bacteria</taxon>
        <taxon>Pseudomonadati</taxon>
        <taxon>Pseudomonadota</taxon>
        <taxon>Gammaproteobacteria</taxon>
        <taxon>Oceanospirillales</taxon>
        <taxon>Natronospirillaceae</taxon>
        <taxon>Natronospirillum</taxon>
    </lineage>
</organism>
<dbReference type="GO" id="GO:0003676">
    <property type="term" value="F:nucleic acid binding"/>
    <property type="evidence" value="ECO:0007669"/>
    <property type="project" value="InterPro"/>
</dbReference>
<evidence type="ECO:0000256" key="4">
    <source>
        <dbReference type="ARBA" id="ARBA00013682"/>
    </source>
</evidence>
<dbReference type="PANTHER" id="PTHR43542">
    <property type="entry name" value="METHYLTRANSFERASE"/>
    <property type="match status" value="1"/>
</dbReference>
<sequence length="234" mass="26174">MTWRRSACPHGRTNWRHWTTPPSPHSGSNGLARHPRAGKAGRAARSQNALRLTGGDWRGRRLDFPLLPGLRPTLSQGRERLFNWLQFDLAGRRVLDAFAGSGVLGLEALSRRAAEVVFLEQERQAAAAIREHLQRLDAMARGQVYCVDALGWLQQAGQPFDVVFLDPPFSADLFQHSLQALAASRAVAPGTLVYLETPRTFTPTLRPGWHMHREARSGSLFQRLLRVERTESGD</sequence>
<evidence type="ECO:0000256" key="6">
    <source>
        <dbReference type="ARBA" id="ARBA00022679"/>
    </source>
</evidence>
<evidence type="ECO:0000256" key="3">
    <source>
        <dbReference type="ARBA" id="ARBA00012141"/>
    </source>
</evidence>
<keyword evidence="12" id="KW-1185">Reference proteome</keyword>
<dbReference type="InterPro" id="IPR004398">
    <property type="entry name" value="RNA_MeTrfase_RsmD"/>
</dbReference>
<dbReference type="InterPro" id="IPR002052">
    <property type="entry name" value="DNA_methylase_N6_adenine_CS"/>
</dbReference>
<dbReference type="NCBIfam" id="TIGR00095">
    <property type="entry name" value="16S rRNA (guanine(966)-N(2))-methyltransferase RsmD"/>
    <property type="match status" value="1"/>
</dbReference>
<name>A0A4Z0W9I4_9GAMM</name>
<accession>A0A4Z0W9I4</accession>
<feature type="region of interest" description="Disordered" evidence="10">
    <location>
        <begin position="1"/>
        <end position="49"/>
    </location>
</feature>
<evidence type="ECO:0000256" key="8">
    <source>
        <dbReference type="ARBA" id="ARBA00033371"/>
    </source>
</evidence>
<dbReference type="PROSITE" id="PS00092">
    <property type="entry name" value="N6_MTASE"/>
    <property type="match status" value="1"/>
</dbReference>
<comment type="similarity">
    <text evidence="2">Belongs to the methyltransferase superfamily. RsmD family.</text>
</comment>
<dbReference type="SUPFAM" id="SSF53335">
    <property type="entry name" value="S-adenosyl-L-methionine-dependent methyltransferases"/>
    <property type="match status" value="1"/>
</dbReference>
<evidence type="ECO:0000256" key="5">
    <source>
        <dbReference type="ARBA" id="ARBA00022603"/>
    </source>
</evidence>
<evidence type="ECO:0000256" key="10">
    <source>
        <dbReference type="SAM" id="MobiDB-lite"/>
    </source>
</evidence>
<dbReference type="OrthoDB" id="9803017at2"/>
<evidence type="ECO:0000256" key="9">
    <source>
        <dbReference type="ARBA" id="ARBA00048326"/>
    </source>
</evidence>
<dbReference type="CDD" id="cd02440">
    <property type="entry name" value="AdoMet_MTases"/>
    <property type="match status" value="1"/>
</dbReference>
<evidence type="ECO:0000313" key="12">
    <source>
        <dbReference type="Proteomes" id="UP000297475"/>
    </source>
</evidence>
<reference evidence="11 12" key="1">
    <citation type="submission" date="2019-04" db="EMBL/GenBank/DDBJ databases">
        <title>Natronospirillum operosus gen. nov., sp. nov., a haloalkaliphilic satellite isolated from decaying biomass of laboratory culture of cyanobacterium Geitlerinema sp. and proposal of Natronospirillaceae fam. nov. and Saccharospirillaceae fam. nov.</title>
        <authorList>
            <person name="Kevbrin V."/>
            <person name="Boltyanskaya Y."/>
            <person name="Koziaeva V."/>
            <person name="Grouzdev D.S."/>
            <person name="Park M."/>
            <person name="Cho J."/>
        </authorList>
    </citation>
    <scope>NUCLEOTIDE SEQUENCE [LARGE SCALE GENOMIC DNA]</scope>
    <source>
        <strain evidence="11 12">G-116</strain>
    </source>
</reference>
<comment type="catalytic activity">
    <reaction evidence="9">
        <text>guanosine(966) in 16S rRNA + S-adenosyl-L-methionine = N(2)-methylguanosine(966) in 16S rRNA + S-adenosyl-L-homocysteine + H(+)</text>
        <dbReference type="Rhea" id="RHEA:23548"/>
        <dbReference type="Rhea" id="RHEA-COMP:10211"/>
        <dbReference type="Rhea" id="RHEA-COMP:10212"/>
        <dbReference type="ChEBI" id="CHEBI:15378"/>
        <dbReference type="ChEBI" id="CHEBI:57856"/>
        <dbReference type="ChEBI" id="CHEBI:59789"/>
        <dbReference type="ChEBI" id="CHEBI:74269"/>
        <dbReference type="ChEBI" id="CHEBI:74481"/>
        <dbReference type="EC" id="2.1.1.171"/>
    </reaction>
</comment>
<dbReference type="AlphaFoldDB" id="A0A4Z0W9I4"/>
<dbReference type="Proteomes" id="UP000297475">
    <property type="component" value="Unassembled WGS sequence"/>
</dbReference>
<dbReference type="InterPro" id="IPR029063">
    <property type="entry name" value="SAM-dependent_MTases_sf"/>
</dbReference>
<dbReference type="Gene3D" id="3.40.50.150">
    <property type="entry name" value="Vaccinia Virus protein VP39"/>
    <property type="match status" value="1"/>
</dbReference>
<evidence type="ECO:0000256" key="2">
    <source>
        <dbReference type="ARBA" id="ARBA00005269"/>
    </source>
</evidence>
<comment type="function">
    <text evidence="1">Specifically methylates the guanine in position 966 of 16S rRNA in the assembled 30S particle.</text>
</comment>
<proteinExistence type="inferred from homology"/>
<dbReference type="GO" id="GO:0052913">
    <property type="term" value="F:16S rRNA (guanine(966)-N(2))-methyltransferase activity"/>
    <property type="evidence" value="ECO:0007669"/>
    <property type="project" value="UniProtKB-EC"/>
</dbReference>
<dbReference type="PANTHER" id="PTHR43542:SF1">
    <property type="entry name" value="METHYLTRANSFERASE"/>
    <property type="match status" value="1"/>
</dbReference>
<keyword evidence="6 11" id="KW-0808">Transferase</keyword>
<evidence type="ECO:0000256" key="1">
    <source>
        <dbReference type="ARBA" id="ARBA00002649"/>
    </source>
</evidence>
<comment type="caution">
    <text evidence="11">The sequence shown here is derived from an EMBL/GenBank/DDBJ whole genome shotgun (WGS) entry which is preliminary data.</text>
</comment>
<dbReference type="EMBL" id="SRMF01000017">
    <property type="protein sequence ID" value="TGG90082.1"/>
    <property type="molecule type" value="Genomic_DNA"/>
</dbReference>
<evidence type="ECO:0000313" key="11">
    <source>
        <dbReference type="EMBL" id="TGG90082.1"/>
    </source>
</evidence>
<gene>
    <name evidence="11" type="primary">rsmD</name>
    <name evidence="11" type="ORF">E4656_19635</name>
</gene>
<evidence type="ECO:0000256" key="7">
    <source>
        <dbReference type="ARBA" id="ARBA00031268"/>
    </source>
</evidence>
<keyword evidence="5 11" id="KW-0489">Methyltransferase</keyword>
<dbReference type="EC" id="2.1.1.171" evidence="3"/>
<protein>
    <recommendedName>
        <fullName evidence="4">Ribosomal RNA small subunit methyltransferase D</fullName>
        <ecNumber evidence="3">2.1.1.171</ecNumber>
    </recommendedName>
    <alternativeName>
        <fullName evidence="7">16S rRNA m2G966 methyltransferase</fullName>
    </alternativeName>
    <alternativeName>
        <fullName evidence="8">rRNA (guanine-N(2)-)-methyltransferase</fullName>
    </alternativeName>
</protein>